<dbReference type="EMBL" id="JBICBT010000506">
    <property type="protein sequence ID" value="KAL3111434.1"/>
    <property type="molecule type" value="Genomic_DNA"/>
</dbReference>
<dbReference type="InterPro" id="IPR043153">
    <property type="entry name" value="DENN_C"/>
</dbReference>
<feature type="region of interest" description="Disordered" evidence="6">
    <location>
        <begin position="241"/>
        <end position="262"/>
    </location>
</feature>
<proteinExistence type="inferred from homology"/>
<evidence type="ECO:0000256" key="5">
    <source>
        <dbReference type="PROSITE-ProRule" id="PRU00152"/>
    </source>
</evidence>
<feature type="region of interest" description="Disordered" evidence="6">
    <location>
        <begin position="157"/>
        <end position="185"/>
    </location>
</feature>
<dbReference type="InterPro" id="IPR036392">
    <property type="entry name" value="PLAT/LH2_dom_sf"/>
</dbReference>
<evidence type="ECO:0000256" key="4">
    <source>
        <dbReference type="ARBA" id="ARBA00023136"/>
    </source>
</evidence>
<comment type="subcellular location">
    <subcellularLocation>
        <location evidence="1">Membrane</location>
    </subcellularLocation>
</comment>
<sequence length="1768" mass="196358">MDEQRRPICDYFAIIGYDPASGLKQERIAEFGDPSLATCSTSSGPPVRKSPLDATYEPKVIAHFPTERPGRPFAPEIASLALPQGIRLRTERNVPREPFFHSFVVIREDGSRIYGCSLIFFEELSSIELRQQIFNAQLEYLREFATSGLSTTFAQSATHYDDDDDDDNDHNNGDGGDLSPPLGLSRMATDQRRENDQLLLMARNEGHPTPHRSPYNQHHQSPASTTIGRKFTTHSLPRKFGKQFGTTSGGTHSAINAGDSSADARREHEHVTYYKNPKSPLFISKCLAIITPIPVIYSSENLLHNLWALISEKFPLREYSVEDLLHWMLHELYLPAPSCSAQLCFSNFHLLLRVPSLDEMPFFDYPIETLFAHIGVDQFVKLLTSFMLEQQILLISKNARNLMLVAECLSVLVFPFCWQMPYCPILPHTQLKFLEAPIPWLMGICVGEQQLPNRQQLYQCNICLLDIDARRLEVPEDLPSFPRQQRMISEINALLARSASAADQQQQKQAAEDKGVHTFYMRGLQFNTAIRQLFLDHFVSLFSTYEAYLLHAGTEHGGIVSVPKSRRKNGRMFRESSANFDKISFLVDQPESVLSFLSAFLETQMFTSFIDAKILSAQNLHTKTINVQIFDEKIAALSSTESQKQQTMEAKNSLRLAKLEFPRPRPGCSSVQPRKYGGFLPIPAQSVLDPPAPAVVPNNRNFLANNAGTKNEQQRQGEEEMEEEPFNDENRQSGNPIKCQNLKTDDSVVPKAVVGEAKLQQHGGAIAAAQKSAPMNMAHQNWRFVEQLLKETKAKTKRILVAKMGNEAVHLGHGHLHLGISGVEENTLVASFCDLLERIWSHGLKKKQGKSALWNYIIAYHEWEKKSNREASRKASLTACGTTGELQSGEEDEDKVSTTVGTESDDNGTPKAALVDLISSIRRMASAGGGNDGDDASLSSAASSGTVAATTPTVPDWSQSLLRAANVICERISGAGGSASGSGGDFGGASDSIGDYSKKSATLPPRPPPPRPSGSSRSRQAAIEAEPHPQLQQEQRRSRTPTPNSKKNARVPAKASAAATGTAAIVREKSAQKEETREKNTETSGGGDGTPSTYRKFIYKGPPLKEMNNNDSNNNSNTGRRSVSSQRRTPTTSAHGGGLLTNLITDLASHLSEDSLSRLALSSVPAAAVGTDNKGTPTRRRTRDLSIGPASGHSVVVPPRPAPRNRSLSRTSSPSRFYEKLTRGASIGGGDLRTLKPLPSTMSYDLKNIMRMTEIKTDIGFARAFVRLALERKLLYLYLKKLLANTPLLQKIYKRNAFLRCDEEREQFLFHLLSLNAVDFNCFTNTFLTIKMRYEVLLEGSLDRFPASLLYIVMTGSHGCTSSIFLPANSVQFTFDFKNLGTLSTLRIGHTLENNKTNSNNNNFINNNNNSNQRLSKWFLKHVLVRNCVTAQTFYFRCGRWFGRGIDDGALERLLVAEAIVTRRHYADGSDEDEAVSMMDGGGSRGSGGAEMFSSGIKSEQYLLQHAESPLSAAAAFLSPRKAKFSTMESSNSTASGGRSRDRSYHRRFRSPSCERRNSGDTGVSGSNASNTSGCPDKLQVLEHRVGIAVNALTKHFLTSTEKDQQSRNAKLSTLLCSEDGGLLPSLDGIFEYGLIQRFLRPMYPWDYIEKVFVWFRKFFCSGESKKFTQEQRSLIIYTYNLVSKISAHNAVGKEGKFHLFILFSLRDHILSGLLPLIAWTQVTSQLYDQSAFLRQPSKLSYLSKLISTLNEFQFLYEKSLLQGIEDI</sequence>
<feature type="compositionally biased region" description="Polar residues" evidence="6">
    <location>
        <begin position="214"/>
        <end position="224"/>
    </location>
</feature>
<name>A0ABD2L8C8_9BILA</name>
<evidence type="ECO:0008006" key="12">
    <source>
        <dbReference type="Google" id="ProtNLM"/>
    </source>
</evidence>
<feature type="domain" description="UDENN" evidence="8">
    <location>
        <begin position="38"/>
        <end position="620"/>
    </location>
</feature>
<feature type="region of interest" description="Disordered" evidence="6">
    <location>
        <begin position="974"/>
        <end position="1138"/>
    </location>
</feature>
<evidence type="ECO:0000313" key="10">
    <source>
        <dbReference type="EMBL" id="KAL3111434.1"/>
    </source>
</evidence>
<dbReference type="PROSITE" id="PS50211">
    <property type="entry name" value="DENN"/>
    <property type="match status" value="1"/>
</dbReference>
<dbReference type="PROSITE" id="PS50826">
    <property type="entry name" value="RUN"/>
    <property type="match status" value="2"/>
</dbReference>
<feature type="region of interest" description="Disordered" evidence="6">
    <location>
        <begin position="701"/>
        <end position="736"/>
    </location>
</feature>
<feature type="region of interest" description="Disordered" evidence="6">
    <location>
        <begin position="1168"/>
        <end position="1214"/>
    </location>
</feature>
<evidence type="ECO:0000259" key="8">
    <source>
        <dbReference type="PROSITE" id="PS50211"/>
    </source>
</evidence>
<comment type="similarity">
    <text evidence="2">Belongs to the RAB6IP1 family.</text>
</comment>
<dbReference type="Gene3D" id="3.40.50.11500">
    <property type="match status" value="1"/>
</dbReference>
<evidence type="ECO:0000256" key="3">
    <source>
        <dbReference type="ARBA" id="ARBA00022737"/>
    </source>
</evidence>
<evidence type="ECO:0000313" key="11">
    <source>
        <dbReference type="Proteomes" id="UP001620626"/>
    </source>
</evidence>
<dbReference type="Gene3D" id="2.60.60.20">
    <property type="entry name" value="PLAT/LH2 domain"/>
    <property type="match status" value="1"/>
</dbReference>
<feature type="compositionally biased region" description="Low complexity" evidence="6">
    <location>
        <begin position="1053"/>
        <end position="1064"/>
    </location>
</feature>
<evidence type="ECO:0000256" key="6">
    <source>
        <dbReference type="SAM" id="MobiDB-lite"/>
    </source>
</evidence>
<dbReference type="Pfam" id="PF01477">
    <property type="entry name" value="PLAT"/>
    <property type="match status" value="1"/>
</dbReference>
<accession>A0ABD2L8C8</accession>
<feature type="compositionally biased region" description="Polar residues" evidence="6">
    <location>
        <begin position="1118"/>
        <end position="1134"/>
    </location>
</feature>
<dbReference type="Pfam" id="PF03456">
    <property type="entry name" value="uDENN"/>
    <property type="match status" value="1"/>
</dbReference>
<gene>
    <name evidence="10" type="ORF">niasHT_017661</name>
</gene>
<dbReference type="PANTHER" id="PTHR46070">
    <property type="entry name" value="PINSTRIPE, ISOFORM A"/>
    <property type="match status" value="1"/>
</dbReference>
<feature type="compositionally biased region" description="Polar residues" evidence="6">
    <location>
        <begin position="1560"/>
        <end position="1573"/>
    </location>
</feature>
<dbReference type="InterPro" id="IPR047278">
    <property type="entry name" value="DEN5A/B"/>
</dbReference>
<comment type="caution">
    <text evidence="5">Lacks conserved residue(s) required for the propagation of feature annotation.</text>
</comment>
<feature type="compositionally biased region" description="Polar residues" evidence="6">
    <location>
        <begin position="701"/>
        <end position="710"/>
    </location>
</feature>
<organism evidence="10 11">
    <name type="scientific">Heterodera trifolii</name>
    <dbReference type="NCBI Taxonomy" id="157864"/>
    <lineage>
        <taxon>Eukaryota</taxon>
        <taxon>Metazoa</taxon>
        <taxon>Ecdysozoa</taxon>
        <taxon>Nematoda</taxon>
        <taxon>Chromadorea</taxon>
        <taxon>Rhabditida</taxon>
        <taxon>Tylenchina</taxon>
        <taxon>Tylenchomorpha</taxon>
        <taxon>Tylenchoidea</taxon>
        <taxon>Heteroderidae</taxon>
        <taxon>Heteroderinae</taxon>
        <taxon>Heterodera</taxon>
    </lineage>
</organism>
<dbReference type="InterPro" id="IPR037516">
    <property type="entry name" value="Tripartite_DENN"/>
</dbReference>
<dbReference type="SUPFAM" id="SSF140741">
    <property type="entry name" value="RUN domain-like"/>
    <property type="match status" value="3"/>
</dbReference>
<dbReference type="InterPro" id="IPR001194">
    <property type="entry name" value="cDENN_dom"/>
</dbReference>
<dbReference type="Gene3D" id="1.20.58.900">
    <property type="match status" value="3"/>
</dbReference>
<dbReference type="InterPro" id="IPR001024">
    <property type="entry name" value="PLAT/LH2_dom"/>
</dbReference>
<feature type="compositionally biased region" description="Gly residues" evidence="6">
    <location>
        <begin position="974"/>
        <end position="987"/>
    </location>
</feature>
<dbReference type="InterPro" id="IPR005113">
    <property type="entry name" value="uDENN_dom"/>
</dbReference>
<reference evidence="10 11" key="1">
    <citation type="submission" date="2024-10" db="EMBL/GenBank/DDBJ databases">
        <authorList>
            <person name="Kim D."/>
        </authorList>
    </citation>
    <scope>NUCLEOTIDE SEQUENCE [LARGE SCALE GENOMIC DNA]</scope>
    <source>
        <strain evidence="10">BH-2024</strain>
    </source>
</reference>
<feature type="compositionally biased region" description="Polar residues" evidence="6">
    <location>
        <begin position="244"/>
        <end position="254"/>
    </location>
</feature>
<dbReference type="Pfam" id="PF02759">
    <property type="entry name" value="RUN"/>
    <property type="match status" value="2"/>
</dbReference>
<evidence type="ECO:0000259" key="7">
    <source>
        <dbReference type="PROSITE" id="PS50095"/>
    </source>
</evidence>
<dbReference type="Proteomes" id="UP001620626">
    <property type="component" value="Unassembled WGS sequence"/>
</dbReference>
<keyword evidence="3" id="KW-0677">Repeat</keyword>
<dbReference type="SUPFAM" id="SSF49723">
    <property type="entry name" value="Lipase/lipooxygenase domain (PLAT/LH2 domain)"/>
    <property type="match status" value="1"/>
</dbReference>
<feature type="region of interest" description="Disordered" evidence="6">
    <location>
        <begin position="204"/>
        <end position="224"/>
    </location>
</feature>
<keyword evidence="4" id="KW-0472">Membrane</keyword>
<dbReference type="PROSITE" id="PS50095">
    <property type="entry name" value="PLAT"/>
    <property type="match status" value="1"/>
</dbReference>
<dbReference type="InterPro" id="IPR037213">
    <property type="entry name" value="Run_dom_sf"/>
</dbReference>
<dbReference type="Pfam" id="PF03455">
    <property type="entry name" value="dDENN"/>
    <property type="match status" value="1"/>
</dbReference>
<feature type="compositionally biased region" description="Gly residues" evidence="6">
    <location>
        <begin position="1480"/>
        <end position="1489"/>
    </location>
</feature>
<dbReference type="SMART" id="SM00593">
    <property type="entry name" value="RUN"/>
    <property type="match status" value="2"/>
</dbReference>
<dbReference type="SMART" id="SM00799">
    <property type="entry name" value="DENN"/>
    <property type="match status" value="1"/>
</dbReference>
<dbReference type="Pfam" id="PF02141">
    <property type="entry name" value="DENN"/>
    <property type="match status" value="1"/>
</dbReference>
<keyword evidence="11" id="KW-1185">Reference proteome</keyword>
<comment type="caution">
    <text evidence="10">The sequence shown here is derived from an EMBL/GenBank/DDBJ whole genome shotgun (WGS) entry which is preliminary data.</text>
</comment>
<dbReference type="GO" id="GO:0016020">
    <property type="term" value="C:membrane"/>
    <property type="evidence" value="ECO:0007669"/>
    <property type="project" value="UniProtKB-SubCell"/>
</dbReference>
<dbReference type="SMART" id="SM00801">
    <property type="entry name" value="dDENN"/>
    <property type="match status" value="1"/>
</dbReference>
<feature type="region of interest" description="Disordered" evidence="6">
    <location>
        <begin position="1471"/>
        <end position="1491"/>
    </location>
</feature>
<dbReference type="InterPro" id="IPR004012">
    <property type="entry name" value="Run_dom"/>
</dbReference>
<feature type="compositionally biased region" description="Basic and acidic residues" evidence="6">
    <location>
        <begin position="1066"/>
        <end position="1081"/>
    </location>
</feature>
<dbReference type="InterPro" id="IPR005112">
    <property type="entry name" value="dDENN_dom"/>
</dbReference>
<protein>
    <recommendedName>
        <fullName evidence="12">DENN domain-containing protein 5B</fullName>
    </recommendedName>
</protein>
<evidence type="ECO:0000256" key="1">
    <source>
        <dbReference type="ARBA" id="ARBA00004370"/>
    </source>
</evidence>
<feature type="region of interest" description="Disordered" evidence="6">
    <location>
        <begin position="880"/>
        <end position="911"/>
    </location>
</feature>
<feature type="region of interest" description="Disordered" evidence="6">
    <location>
        <begin position="1527"/>
        <end position="1573"/>
    </location>
</feature>
<dbReference type="PANTHER" id="PTHR46070:SF1">
    <property type="entry name" value="PINSTRIPE, ISOFORM A"/>
    <property type="match status" value="1"/>
</dbReference>
<feature type="domain" description="RUN" evidence="9">
    <location>
        <begin position="1614"/>
        <end position="1762"/>
    </location>
</feature>
<feature type="domain" description="PLAT" evidence="7">
    <location>
        <begin position="1332"/>
        <end position="1456"/>
    </location>
</feature>
<dbReference type="SMART" id="SM00800">
    <property type="entry name" value="uDENN"/>
    <property type="match status" value="1"/>
</dbReference>
<evidence type="ECO:0000259" key="9">
    <source>
        <dbReference type="PROSITE" id="PS50826"/>
    </source>
</evidence>
<feature type="domain" description="RUN" evidence="9">
    <location>
        <begin position="823"/>
        <end position="1327"/>
    </location>
</feature>
<evidence type="ECO:0000256" key="2">
    <source>
        <dbReference type="ARBA" id="ARBA00006664"/>
    </source>
</evidence>